<dbReference type="Gene3D" id="1.20.58.390">
    <property type="entry name" value="Neurotransmitter-gated ion-channel transmembrane domain"/>
    <property type="match status" value="1"/>
</dbReference>
<feature type="transmembrane region" description="Helical" evidence="14">
    <location>
        <begin position="272"/>
        <end position="289"/>
    </location>
</feature>
<organism evidence="17 18">
    <name type="scientific">Saccoglossus kowalevskii</name>
    <name type="common">Acorn worm</name>
    <dbReference type="NCBI Taxonomy" id="10224"/>
    <lineage>
        <taxon>Eukaryota</taxon>
        <taxon>Metazoa</taxon>
        <taxon>Hemichordata</taxon>
        <taxon>Enteropneusta</taxon>
        <taxon>Harrimaniidae</taxon>
        <taxon>Saccoglossus</taxon>
    </lineage>
</organism>
<evidence type="ECO:0000256" key="13">
    <source>
        <dbReference type="ARBA" id="ARBA00034099"/>
    </source>
</evidence>
<evidence type="ECO:0000256" key="14">
    <source>
        <dbReference type="RuleBase" id="RU000687"/>
    </source>
</evidence>
<evidence type="ECO:0000259" key="15">
    <source>
        <dbReference type="Pfam" id="PF02931"/>
    </source>
</evidence>
<feature type="domain" description="Neurotransmitter-gated ion-channel ligand-binding" evidence="15">
    <location>
        <begin position="25"/>
        <end position="236"/>
    </location>
</feature>
<dbReference type="InterPro" id="IPR006029">
    <property type="entry name" value="Neurotrans-gated_channel_TM"/>
</dbReference>
<keyword evidence="4 14" id="KW-1133">Transmembrane helix</keyword>
<evidence type="ECO:0000313" key="17">
    <source>
        <dbReference type="Proteomes" id="UP000694865"/>
    </source>
</evidence>
<keyword evidence="1 14" id="KW-0813">Transport</keyword>
<dbReference type="InterPro" id="IPR002394">
    <property type="entry name" value="Nicotinic_acetylcholine_rcpt"/>
</dbReference>
<evidence type="ECO:0000313" key="18">
    <source>
        <dbReference type="RefSeq" id="XP_006811726.1"/>
    </source>
</evidence>
<keyword evidence="7 14" id="KW-0472">Membrane</keyword>
<evidence type="ECO:0000256" key="8">
    <source>
        <dbReference type="ARBA" id="ARBA00023157"/>
    </source>
</evidence>
<dbReference type="RefSeq" id="XP_006811726.1">
    <property type="nucleotide sequence ID" value="XM_006811663.1"/>
</dbReference>
<evidence type="ECO:0000256" key="1">
    <source>
        <dbReference type="ARBA" id="ARBA00022448"/>
    </source>
</evidence>
<evidence type="ECO:0000256" key="3">
    <source>
        <dbReference type="ARBA" id="ARBA00022692"/>
    </source>
</evidence>
<protein>
    <submittedName>
        <fullName evidence="18">Neuronal acetylcholine receptor subunit alpha-2-like</fullName>
    </submittedName>
</protein>
<dbReference type="Proteomes" id="UP000694865">
    <property type="component" value="Unplaced"/>
</dbReference>
<keyword evidence="8" id="KW-1015">Disulfide bond</keyword>
<keyword evidence="5" id="KW-0770">Synapse</keyword>
<accession>A0ABM0LVD5</accession>
<dbReference type="InterPro" id="IPR006201">
    <property type="entry name" value="Neur_channel"/>
</dbReference>
<dbReference type="PROSITE" id="PS00236">
    <property type="entry name" value="NEUROTR_ION_CHANNEL"/>
    <property type="match status" value="1"/>
</dbReference>
<evidence type="ECO:0000256" key="4">
    <source>
        <dbReference type="ARBA" id="ARBA00022989"/>
    </source>
</evidence>
<evidence type="ECO:0000256" key="11">
    <source>
        <dbReference type="ARBA" id="ARBA00023286"/>
    </source>
</evidence>
<evidence type="ECO:0000256" key="6">
    <source>
        <dbReference type="ARBA" id="ARBA00023065"/>
    </source>
</evidence>
<keyword evidence="11" id="KW-1071">Ligand-gated ion channel</keyword>
<evidence type="ECO:0000256" key="7">
    <source>
        <dbReference type="ARBA" id="ARBA00023136"/>
    </source>
</evidence>
<feature type="transmembrane region" description="Helical" evidence="14">
    <location>
        <begin position="301"/>
        <end position="323"/>
    </location>
</feature>
<dbReference type="Pfam" id="PF02932">
    <property type="entry name" value="Neur_chan_memb"/>
    <property type="match status" value="1"/>
</dbReference>
<evidence type="ECO:0000259" key="16">
    <source>
        <dbReference type="Pfam" id="PF02932"/>
    </source>
</evidence>
<dbReference type="GeneID" id="102807203"/>
<dbReference type="PRINTS" id="PR00252">
    <property type="entry name" value="NRIONCHANNEL"/>
</dbReference>
<feature type="transmembrane region" description="Helical" evidence="14">
    <location>
        <begin position="237"/>
        <end position="260"/>
    </location>
</feature>
<evidence type="ECO:0000256" key="9">
    <source>
        <dbReference type="ARBA" id="ARBA00023170"/>
    </source>
</evidence>
<dbReference type="InterPro" id="IPR036734">
    <property type="entry name" value="Neur_chan_lig-bd_sf"/>
</dbReference>
<dbReference type="SUPFAM" id="SSF63712">
    <property type="entry name" value="Nicotinic receptor ligand binding domain-like"/>
    <property type="match status" value="1"/>
</dbReference>
<dbReference type="InterPro" id="IPR038050">
    <property type="entry name" value="Neuro_actylchol_rec"/>
</dbReference>
<evidence type="ECO:0000256" key="5">
    <source>
        <dbReference type="ARBA" id="ARBA00023018"/>
    </source>
</evidence>
<keyword evidence="6 14" id="KW-0406">Ion transport</keyword>
<proteinExistence type="inferred from homology"/>
<evidence type="ECO:0000256" key="12">
    <source>
        <dbReference type="ARBA" id="ARBA00023303"/>
    </source>
</evidence>
<sequence>MDVVRTFPKKLKEIIYEGGHKSAEDELMQFLFTNYSKATRPIGKTNDSVPVQLYMTLNQLIDVDEKNQIITTRIWLYQQWIDSRLTWESNSSYQNLPSLVISMDTVWCPDTALLNSADDQFDGFPRIVIRGLTANLFKEGTVIQVVPAILRTPCNMDITYFPLDKQTCEIEFGLWMYADRQVQLMLSNEEVPRENFITNSEWEISAAKGRTMVKVFTATPDSYTSIIFDLTIRRKPLYYTVNLILPCVLVAVLTVVVFALPSDSSDKVNLSISLLLTLYVFSILVTELLPPTSNMIPYLTAYLIFNMMLIGISVAMTTGVSILCQQSSGKKPVPGWVRKVFFRVLAKILFVETKLVRPTGIPNSSSIYRKANRTAFRERRIIAHIDDHETPEDEANLLENNSSTAKLLNLVKDRRPYKVVNFNNTGKTKRNISELSLRMRELTDYHKQVRTTTERQIEVNTTKIVKYMEVLLRRTLPKEKTIQIQSFGFTSPLVDYTVDTLNYVK</sequence>
<keyword evidence="12 14" id="KW-0407">Ion channel</keyword>
<evidence type="ECO:0000256" key="2">
    <source>
        <dbReference type="ARBA" id="ARBA00022475"/>
    </source>
</evidence>
<dbReference type="CDD" id="cd18997">
    <property type="entry name" value="LGIC_ECD_nAChR"/>
    <property type="match status" value="1"/>
</dbReference>
<comment type="similarity">
    <text evidence="14">Belongs to the ligand-gated ion channel (TC 1.A.9) family.</text>
</comment>
<reference evidence="18" key="1">
    <citation type="submission" date="2025-08" db="UniProtKB">
        <authorList>
            <consortium name="RefSeq"/>
        </authorList>
    </citation>
    <scope>IDENTIFICATION</scope>
    <source>
        <tissue evidence="18">Testes</tissue>
    </source>
</reference>
<dbReference type="InterPro" id="IPR036719">
    <property type="entry name" value="Neuro-gated_channel_TM_sf"/>
</dbReference>
<dbReference type="InterPro" id="IPR018000">
    <property type="entry name" value="Neurotransmitter_ion_chnl_CS"/>
</dbReference>
<evidence type="ECO:0000256" key="10">
    <source>
        <dbReference type="ARBA" id="ARBA00023180"/>
    </source>
</evidence>
<name>A0ABM0LVD5_SACKO</name>
<feature type="domain" description="Neurotransmitter-gated ion-channel transmembrane" evidence="16">
    <location>
        <begin position="243"/>
        <end position="392"/>
    </location>
</feature>
<comment type="caution">
    <text evidence="14">Lacks conserved residue(s) required for the propagation of feature annotation.</text>
</comment>
<keyword evidence="17" id="KW-1185">Reference proteome</keyword>
<dbReference type="InterPro" id="IPR006202">
    <property type="entry name" value="Neur_chan_lig-bd"/>
</dbReference>
<keyword evidence="9" id="KW-0675">Receptor</keyword>
<keyword evidence="2" id="KW-1003">Cell membrane</keyword>
<gene>
    <name evidence="18" type="primary">LOC102807203</name>
</gene>
<dbReference type="Pfam" id="PF02931">
    <property type="entry name" value="Neur_chan_LBD"/>
    <property type="match status" value="1"/>
</dbReference>
<dbReference type="SUPFAM" id="SSF90112">
    <property type="entry name" value="Neurotransmitter-gated ion-channel transmembrane pore"/>
    <property type="match status" value="1"/>
</dbReference>
<dbReference type="Gene3D" id="2.70.170.10">
    <property type="entry name" value="Neurotransmitter-gated ion-channel ligand-binding domain"/>
    <property type="match status" value="1"/>
</dbReference>
<dbReference type="PANTHER" id="PTHR18945">
    <property type="entry name" value="NEUROTRANSMITTER GATED ION CHANNEL"/>
    <property type="match status" value="1"/>
</dbReference>
<keyword evidence="10" id="KW-0325">Glycoprotein</keyword>
<keyword evidence="3 14" id="KW-0812">Transmembrane</keyword>
<comment type="subcellular location">
    <subcellularLocation>
        <location evidence="13">Synaptic cell membrane</location>
        <topology evidence="13">Multi-pass membrane protein</topology>
    </subcellularLocation>
</comment>
<dbReference type="PRINTS" id="PR00254">
    <property type="entry name" value="NICOTINICR"/>
</dbReference>